<dbReference type="PANTHER" id="PTHR43857">
    <property type="entry name" value="BLR7761 PROTEIN"/>
    <property type="match status" value="1"/>
</dbReference>
<dbReference type="Pfam" id="PF01042">
    <property type="entry name" value="Ribonuc_L-PSP"/>
    <property type="match status" value="1"/>
</dbReference>
<dbReference type="OrthoDB" id="9799840at2"/>
<dbReference type="Gene3D" id="3.30.1330.40">
    <property type="entry name" value="RutC-like"/>
    <property type="match status" value="1"/>
</dbReference>
<dbReference type="InterPro" id="IPR006175">
    <property type="entry name" value="YjgF/YER057c/UK114"/>
</dbReference>
<dbReference type="InterPro" id="IPR035959">
    <property type="entry name" value="RutC-like_sf"/>
</dbReference>
<sequence length="135" mass="14844">MTQDRRHVGGYSPWEEQYGFTRAVAIGDFVFVSGCTAWDDGTVRFEGSPYDQAVAAFGVALDALSRFGLGKADVVRTRLYVTHARDTDEVGRAHRDILGEVRPACTMVVINALVDSRMSVAVEVDAYKKNLELSP</sequence>
<dbReference type="PANTHER" id="PTHR43857:SF1">
    <property type="entry name" value="YJGH FAMILY PROTEIN"/>
    <property type="match status" value="1"/>
</dbReference>
<name>A0A1H7SKA5_STRJI</name>
<dbReference type="CDD" id="cd06154">
    <property type="entry name" value="YjgF_YER057c_UK114_like_6"/>
    <property type="match status" value="1"/>
</dbReference>
<dbReference type="EMBL" id="FOAZ01000012">
    <property type="protein sequence ID" value="SEL73080.1"/>
    <property type="molecule type" value="Genomic_DNA"/>
</dbReference>
<protein>
    <submittedName>
        <fullName evidence="1">Enamine deaminase RidA, house cleaning of reactive enamine intermediates, YjgF/YER057c/UK114 family</fullName>
    </submittedName>
</protein>
<evidence type="ECO:0000313" key="2">
    <source>
        <dbReference type="Proteomes" id="UP000183015"/>
    </source>
</evidence>
<dbReference type="Proteomes" id="UP000183015">
    <property type="component" value="Unassembled WGS sequence"/>
</dbReference>
<keyword evidence="2" id="KW-1185">Reference proteome</keyword>
<dbReference type="SUPFAM" id="SSF55298">
    <property type="entry name" value="YjgF-like"/>
    <property type="match status" value="1"/>
</dbReference>
<organism evidence="1 2">
    <name type="scientific">Streptacidiphilus jiangxiensis</name>
    <dbReference type="NCBI Taxonomy" id="235985"/>
    <lineage>
        <taxon>Bacteria</taxon>
        <taxon>Bacillati</taxon>
        <taxon>Actinomycetota</taxon>
        <taxon>Actinomycetes</taxon>
        <taxon>Kitasatosporales</taxon>
        <taxon>Streptomycetaceae</taxon>
        <taxon>Streptacidiphilus</taxon>
    </lineage>
</organism>
<gene>
    <name evidence="1" type="ORF">SAMN05414137_11269</name>
</gene>
<evidence type="ECO:0000313" key="1">
    <source>
        <dbReference type="EMBL" id="SEL73080.1"/>
    </source>
</evidence>
<accession>A0A1H7SKA5</accession>
<dbReference type="RefSeq" id="WP_042453401.1">
    <property type="nucleotide sequence ID" value="NZ_BBPN01000028.1"/>
</dbReference>
<dbReference type="AlphaFoldDB" id="A0A1H7SKA5"/>
<reference evidence="2" key="1">
    <citation type="submission" date="2016-10" db="EMBL/GenBank/DDBJ databases">
        <authorList>
            <person name="Varghese N."/>
        </authorList>
    </citation>
    <scope>NUCLEOTIDE SEQUENCE [LARGE SCALE GENOMIC DNA]</scope>
    <source>
        <strain evidence="2">DSM 45096 / BCRC 16803 / CGMCC 4.1857 / CIP 109030 / JCM 12277 / KCTC 19219 / NBRC 100920 / 33214</strain>
    </source>
</reference>
<dbReference type="STRING" id="235985.SAMN05414137_11269"/>
<dbReference type="eggNOG" id="COG0251">
    <property type="taxonomic scope" value="Bacteria"/>
</dbReference>
<proteinExistence type="predicted"/>